<evidence type="ECO:0000256" key="1">
    <source>
        <dbReference type="SAM" id="SignalP"/>
    </source>
</evidence>
<dbReference type="AlphaFoldDB" id="A0A7V8GQC3"/>
<dbReference type="EMBL" id="MWIP01000001">
    <property type="protein sequence ID" value="KAF1688211.1"/>
    <property type="molecule type" value="Genomic_DNA"/>
</dbReference>
<accession>A0A7V8GQC3</accession>
<dbReference type="Proteomes" id="UP000462066">
    <property type="component" value="Unassembled WGS sequence"/>
</dbReference>
<organism evidence="2 3">
    <name type="scientific">Pseudoxanthomonas broegbernensis</name>
    <dbReference type="NCBI Taxonomy" id="83619"/>
    <lineage>
        <taxon>Bacteria</taxon>
        <taxon>Pseudomonadati</taxon>
        <taxon>Pseudomonadota</taxon>
        <taxon>Gammaproteobacteria</taxon>
        <taxon>Lysobacterales</taxon>
        <taxon>Lysobacteraceae</taxon>
        <taxon>Pseudoxanthomonas</taxon>
    </lineage>
</organism>
<keyword evidence="1" id="KW-0732">Signal</keyword>
<evidence type="ECO:0008006" key="4">
    <source>
        <dbReference type="Google" id="ProtNLM"/>
    </source>
</evidence>
<comment type="caution">
    <text evidence="2">The sequence shown here is derived from an EMBL/GenBank/DDBJ whole genome shotgun (WGS) entry which is preliminary data.</text>
</comment>
<protein>
    <recommendedName>
        <fullName evidence="4">DUF3011 domain-containing protein</fullName>
    </recommendedName>
</protein>
<sequence>MGAAVMGLACASLWLVAEATVPAAAATAGEVVRCESEDLRRTYCAMEAGGGVDLVRQLSETPCIRESDWGVDGQGVWVTRGCRAEFRARGASSSASRHVIRCESPSGRSRSCAVALRGAPVRLLRQLSSPPCRFGESWGVGRNEIWVARGCKGEFEVGDRDAGFPPGPRLLTCESKGLIKRTCGTTIDQEVFLVRQLSDTACEEGRNWGWDEHGVWVDDGCRAEFAVQ</sequence>
<name>A0A7V8GQC3_9GAMM</name>
<dbReference type="Pfam" id="PF11218">
    <property type="entry name" value="DUF3011"/>
    <property type="match status" value="1"/>
</dbReference>
<dbReference type="InterPro" id="IPR021381">
    <property type="entry name" value="DUF3011"/>
</dbReference>
<feature type="signal peptide" evidence="1">
    <location>
        <begin position="1"/>
        <end position="19"/>
    </location>
</feature>
<feature type="chain" id="PRO_5031296768" description="DUF3011 domain-containing protein" evidence="1">
    <location>
        <begin position="20"/>
        <end position="228"/>
    </location>
</feature>
<keyword evidence="3" id="KW-1185">Reference proteome</keyword>
<dbReference type="RefSeq" id="WP_162309761.1">
    <property type="nucleotide sequence ID" value="NZ_JACHGU010000003.1"/>
</dbReference>
<evidence type="ECO:0000313" key="3">
    <source>
        <dbReference type="Proteomes" id="UP000462066"/>
    </source>
</evidence>
<gene>
    <name evidence="2" type="ORF">B1992_00800</name>
</gene>
<evidence type="ECO:0000313" key="2">
    <source>
        <dbReference type="EMBL" id="KAF1688211.1"/>
    </source>
</evidence>
<proteinExistence type="predicted"/>
<reference evidence="2 3" key="1">
    <citation type="submission" date="2017-10" db="EMBL/GenBank/DDBJ databases">
        <title>Whole genome sequencing of Pseudoxanthomonas broegbernensis DSM 12573(T).</title>
        <authorList>
            <person name="Kumar S."/>
            <person name="Bansal K."/>
            <person name="Kaur A."/>
            <person name="Patil P."/>
            <person name="Sharma S."/>
            <person name="Patil P.B."/>
        </authorList>
    </citation>
    <scope>NUCLEOTIDE SEQUENCE [LARGE SCALE GENOMIC DNA]</scope>
    <source>
        <strain evidence="2 3">DSM 12573</strain>
    </source>
</reference>